<dbReference type="InterPro" id="IPR010559">
    <property type="entry name" value="Sig_transdc_His_kin_internal"/>
</dbReference>
<evidence type="ECO:0000259" key="2">
    <source>
        <dbReference type="Pfam" id="PF06580"/>
    </source>
</evidence>
<proteinExistence type="predicted"/>
<dbReference type="OrthoDB" id="1157482at2"/>
<organism evidence="3 4">
    <name type="scientific">Flagellimonas allohymeniacidonis</name>
    <dbReference type="NCBI Taxonomy" id="2517819"/>
    <lineage>
        <taxon>Bacteria</taxon>
        <taxon>Pseudomonadati</taxon>
        <taxon>Bacteroidota</taxon>
        <taxon>Flavobacteriia</taxon>
        <taxon>Flavobacteriales</taxon>
        <taxon>Flavobacteriaceae</taxon>
        <taxon>Flagellimonas</taxon>
    </lineage>
</organism>
<accession>A0A4V2HSR6</accession>
<feature type="transmembrane region" description="Helical" evidence="1">
    <location>
        <begin position="116"/>
        <end position="135"/>
    </location>
</feature>
<dbReference type="AlphaFoldDB" id="A0A4V2HSR6"/>
<dbReference type="GO" id="GO:0000155">
    <property type="term" value="F:phosphorelay sensor kinase activity"/>
    <property type="evidence" value="ECO:0007669"/>
    <property type="project" value="InterPro"/>
</dbReference>
<dbReference type="Pfam" id="PF06580">
    <property type="entry name" value="His_kinase"/>
    <property type="match status" value="1"/>
</dbReference>
<protein>
    <submittedName>
        <fullName evidence="3">Histidine kinase</fullName>
    </submittedName>
</protein>
<comment type="caution">
    <text evidence="3">The sequence shown here is derived from an EMBL/GenBank/DDBJ whole genome shotgun (WGS) entry which is preliminary data.</text>
</comment>
<dbReference type="RefSeq" id="WP_130609646.1">
    <property type="nucleotide sequence ID" value="NZ_SGIU01000001.1"/>
</dbReference>
<dbReference type="GO" id="GO:0016020">
    <property type="term" value="C:membrane"/>
    <property type="evidence" value="ECO:0007669"/>
    <property type="project" value="InterPro"/>
</dbReference>
<dbReference type="EMBL" id="SGIU01000001">
    <property type="protein sequence ID" value="TAI48850.1"/>
    <property type="molecule type" value="Genomic_DNA"/>
</dbReference>
<feature type="transmembrane region" description="Helical" evidence="1">
    <location>
        <begin position="42"/>
        <end position="64"/>
    </location>
</feature>
<dbReference type="Proteomes" id="UP000291981">
    <property type="component" value="Unassembled WGS sequence"/>
</dbReference>
<evidence type="ECO:0000256" key="1">
    <source>
        <dbReference type="SAM" id="Phobius"/>
    </source>
</evidence>
<sequence length="339" mass="39710">MKRLFIHHPLFRLLSPLFSGTLVYLLILLINNTINELGENFFGQELYVCIALAYLIQELARLSIVIFRHLNRPKSFLLRLVLQVVSTFLATIVLVSGSMYLYFVKILHYEPNLTELLIFNSIFSVISLIYVLLYVSHQFLHKINVEKLQKEEWARLKMEEDFARFKQEINPLLLFESLEAILMVMKNNVDKAEEVTDSFASMYRHLLSNRKNEVIPLDQEMEALDEFLSVQEHLPYRRIQLVKSFKEKTWIIPGTLVQIIEVIMRSTIPSKTNELAIEILDSGNTIEIKYKHEEKLNKTLNINSLNKLENNYQYYSGTPLEVAHNPHDKTIKIPKLQML</sequence>
<gene>
    <name evidence="3" type="ORF">EW142_03365</name>
</gene>
<keyword evidence="1" id="KW-0472">Membrane</keyword>
<evidence type="ECO:0000313" key="3">
    <source>
        <dbReference type="EMBL" id="TAI48850.1"/>
    </source>
</evidence>
<feature type="transmembrane region" description="Helical" evidence="1">
    <location>
        <begin position="76"/>
        <end position="104"/>
    </location>
</feature>
<feature type="transmembrane region" description="Helical" evidence="1">
    <location>
        <begin position="12"/>
        <end position="30"/>
    </location>
</feature>
<keyword evidence="1" id="KW-0812">Transmembrane</keyword>
<reference evidence="3 4" key="1">
    <citation type="submission" date="2019-02" db="EMBL/GenBank/DDBJ databases">
        <title>Draft genome sequence of Muricauda sp. 176CP4-71.</title>
        <authorList>
            <person name="Park J.-S."/>
        </authorList>
    </citation>
    <scope>NUCLEOTIDE SEQUENCE [LARGE SCALE GENOMIC DNA]</scope>
    <source>
        <strain evidence="3 4">176CP4-71</strain>
    </source>
</reference>
<keyword evidence="3" id="KW-0418">Kinase</keyword>
<keyword evidence="4" id="KW-1185">Reference proteome</keyword>
<keyword evidence="3" id="KW-0808">Transferase</keyword>
<evidence type="ECO:0000313" key="4">
    <source>
        <dbReference type="Proteomes" id="UP000291981"/>
    </source>
</evidence>
<keyword evidence="1" id="KW-1133">Transmembrane helix</keyword>
<feature type="domain" description="Signal transduction histidine kinase internal region" evidence="2">
    <location>
        <begin position="165"/>
        <end position="232"/>
    </location>
</feature>
<name>A0A4V2HSR6_9FLAO</name>